<dbReference type="AlphaFoldDB" id="A0A9D9DHP4"/>
<evidence type="ECO:0000313" key="4">
    <source>
        <dbReference type="Proteomes" id="UP000823634"/>
    </source>
</evidence>
<dbReference type="EMBL" id="JADINA010000039">
    <property type="protein sequence ID" value="MBO8426915.1"/>
    <property type="molecule type" value="Genomic_DNA"/>
</dbReference>
<proteinExistence type="predicted"/>
<name>A0A9D9DHP4_9FIRM</name>
<dbReference type="PANTHER" id="PTHR43151:SF1">
    <property type="entry name" value="SSR2333 PROTEIN"/>
    <property type="match status" value="1"/>
</dbReference>
<dbReference type="SUPFAM" id="SSF50037">
    <property type="entry name" value="C-terminal domain of transcriptional repressors"/>
    <property type="match status" value="1"/>
</dbReference>
<protein>
    <submittedName>
        <fullName evidence="3">Ferrous iron transport protein A</fullName>
    </submittedName>
</protein>
<evidence type="ECO:0000313" key="3">
    <source>
        <dbReference type="EMBL" id="MBO8426915.1"/>
    </source>
</evidence>
<evidence type="ECO:0000256" key="1">
    <source>
        <dbReference type="ARBA" id="ARBA00023004"/>
    </source>
</evidence>
<dbReference type="InterPro" id="IPR053184">
    <property type="entry name" value="FeoA-like"/>
</dbReference>
<gene>
    <name evidence="3" type="ORF">IAC61_06375</name>
</gene>
<dbReference type="InterPro" id="IPR007167">
    <property type="entry name" value="Fe-transptr_FeoA-like"/>
</dbReference>
<dbReference type="GO" id="GO:0046914">
    <property type="term" value="F:transition metal ion binding"/>
    <property type="evidence" value="ECO:0007669"/>
    <property type="project" value="InterPro"/>
</dbReference>
<dbReference type="Proteomes" id="UP000823634">
    <property type="component" value="Unassembled WGS sequence"/>
</dbReference>
<dbReference type="Gene3D" id="2.30.30.90">
    <property type="match status" value="1"/>
</dbReference>
<dbReference type="PANTHER" id="PTHR43151">
    <property type="entry name" value="FEOA FAMILY PROTEIN"/>
    <property type="match status" value="1"/>
</dbReference>
<accession>A0A9D9DHP4</accession>
<reference evidence="3" key="2">
    <citation type="journal article" date="2021" name="PeerJ">
        <title>Extensive microbial diversity within the chicken gut microbiome revealed by metagenomics and culture.</title>
        <authorList>
            <person name="Gilroy R."/>
            <person name="Ravi A."/>
            <person name="Getino M."/>
            <person name="Pursley I."/>
            <person name="Horton D.L."/>
            <person name="Alikhan N.F."/>
            <person name="Baker D."/>
            <person name="Gharbi K."/>
            <person name="Hall N."/>
            <person name="Watson M."/>
            <person name="Adriaenssens E.M."/>
            <person name="Foster-Nyarko E."/>
            <person name="Jarju S."/>
            <person name="Secka A."/>
            <person name="Antonio M."/>
            <person name="Oren A."/>
            <person name="Chaudhuri R.R."/>
            <person name="La Ragione R."/>
            <person name="Hildebrand F."/>
            <person name="Pallen M.J."/>
        </authorList>
    </citation>
    <scope>NUCLEOTIDE SEQUENCE</scope>
    <source>
        <strain evidence="3">17113</strain>
    </source>
</reference>
<sequence length="73" mass="7915">MMPLSFGSEGTKYRLARVNGKEALSRHLKELGFVEGEEIELLHNDRGAITCALKGSRLCLDASVASLLEVVAI</sequence>
<comment type="caution">
    <text evidence="3">The sequence shown here is derived from an EMBL/GenBank/DDBJ whole genome shotgun (WGS) entry which is preliminary data.</text>
</comment>
<dbReference type="Pfam" id="PF04023">
    <property type="entry name" value="FeoA"/>
    <property type="match status" value="1"/>
</dbReference>
<feature type="domain" description="Ferrous iron transporter FeoA-like" evidence="2">
    <location>
        <begin position="2"/>
        <end position="72"/>
    </location>
</feature>
<dbReference type="InterPro" id="IPR008988">
    <property type="entry name" value="Transcriptional_repressor_C"/>
</dbReference>
<evidence type="ECO:0000259" key="2">
    <source>
        <dbReference type="SMART" id="SM00899"/>
    </source>
</evidence>
<keyword evidence="1" id="KW-0408">Iron</keyword>
<dbReference type="SMART" id="SM00899">
    <property type="entry name" value="FeoA"/>
    <property type="match status" value="1"/>
</dbReference>
<dbReference type="InterPro" id="IPR038157">
    <property type="entry name" value="FeoA_core_dom"/>
</dbReference>
<reference evidence="3" key="1">
    <citation type="submission" date="2020-10" db="EMBL/GenBank/DDBJ databases">
        <authorList>
            <person name="Gilroy R."/>
        </authorList>
    </citation>
    <scope>NUCLEOTIDE SEQUENCE</scope>
    <source>
        <strain evidence="3">17113</strain>
    </source>
</reference>
<organism evidence="3 4">
    <name type="scientific">Candidatus Alloenteromonas pullistercoris</name>
    <dbReference type="NCBI Taxonomy" id="2840785"/>
    <lineage>
        <taxon>Bacteria</taxon>
        <taxon>Bacillati</taxon>
        <taxon>Bacillota</taxon>
        <taxon>Bacillota incertae sedis</taxon>
        <taxon>Candidatus Alloenteromonas</taxon>
    </lineage>
</organism>